<dbReference type="InterPro" id="IPR027370">
    <property type="entry name" value="Znf-RING_euk"/>
</dbReference>
<accession>A0AAV6XV16</accession>
<dbReference type="CDD" id="cd16652">
    <property type="entry name" value="dRING_Rmd5p-like"/>
    <property type="match status" value="1"/>
</dbReference>
<dbReference type="PROSITE" id="PS50897">
    <property type="entry name" value="CTLH"/>
    <property type="match status" value="1"/>
</dbReference>
<dbReference type="SMART" id="SM00668">
    <property type="entry name" value="CTLH"/>
    <property type="match status" value="1"/>
</dbReference>
<dbReference type="InterPro" id="IPR037683">
    <property type="entry name" value="Rmd5_dRing"/>
</dbReference>
<evidence type="ECO:0000256" key="6">
    <source>
        <dbReference type="PROSITE-ProRule" id="PRU00175"/>
    </source>
</evidence>
<dbReference type="GO" id="GO:0043161">
    <property type="term" value="P:proteasome-mediated ubiquitin-dependent protein catabolic process"/>
    <property type="evidence" value="ECO:0007669"/>
    <property type="project" value="InterPro"/>
</dbReference>
<dbReference type="PROSITE" id="PS50089">
    <property type="entry name" value="ZF_RING_2"/>
    <property type="match status" value="1"/>
</dbReference>
<dbReference type="GO" id="GO:0034657">
    <property type="term" value="C:GID complex"/>
    <property type="evidence" value="ECO:0007669"/>
    <property type="project" value="TreeGrafter"/>
</dbReference>
<feature type="domain" description="CTLH" evidence="9">
    <location>
        <begin position="149"/>
        <end position="206"/>
    </location>
</feature>
<evidence type="ECO:0000259" key="10">
    <source>
        <dbReference type="PROSITE" id="PS51867"/>
    </source>
</evidence>
<sequence length="386" mass="43848">MELNSIKDAFDRVTKKQKVSYSKSREIIEQIGQEIEQALSRLQSDQDSTSPTDHKLVLSELKAKLKEIAPLSQLEGAQKELNVTLSKYPKLLEKSLNPDISKAYRNVDFDTLTVNQIIASHFYREGQFDLGDCFVNESKEQGAASNKSPFLEMFHILEAMKSRNLEPALIWATNNHEQLKQNGSDIELKLHRLQFVETLQKKGRDEALKYARAFLAPFAVKYMAEIQKLMACLLWAEKLDSSPYAELVSSIHWDKLAEELTRQFCNLMGHSYESPLSVTIAAGVQGLPTLLKLMNVMTGKKQEWQTMKQLPVPVDLGREFQFHSIFVCPVSRDQGSEENPPMLLSCGHVLCKQSITKLSKNNSTRPFKCPYCPSEVEAGQCRQLYL</sequence>
<comment type="subcellular location">
    <subcellularLocation>
        <location evidence="1">Cytoplasm</location>
    </subcellularLocation>
</comment>
<comment type="caution">
    <text evidence="11">The sequence shown here is derived from an EMBL/GenBank/DDBJ whole genome shotgun (WGS) entry which is preliminary data.</text>
</comment>
<dbReference type="GO" id="GO:0061630">
    <property type="term" value="F:ubiquitin protein ligase activity"/>
    <property type="evidence" value="ECO:0007669"/>
    <property type="project" value="InterPro"/>
</dbReference>
<dbReference type="Proteomes" id="UP000826271">
    <property type="component" value="Unassembled WGS sequence"/>
</dbReference>
<dbReference type="PANTHER" id="PTHR12170">
    <property type="entry name" value="MACROPHAGE ERYTHROBLAST ATTACHER-RELATED"/>
    <property type="match status" value="1"/>
</dbReference>
<dbReference type="InterPro" id="IPR013144">
    <property type="entry name" value="CRA_dom"/>
</dbReference>
<evidence type="ECO:0000313" key="11">
    <source>
        <dbReference type="EMBL" id="KAG8384199.1"/>
    </source>
</evidence>
<keyword evidence="12" id="KW-1185">Reference proteome</keyword>
<dbReference type="InterPro" id="IPR024964">
    <property type="entry name" value="CTLH/CRA"/>
</dbReference>
<dbReference type="GO" id="GO:0005737">
    <property type="term" value="C:cytoplasm"/>
    <property type="evidence" value="ECO:0007669"/>
    <property type="project" value="UniProtKB-SubCell"/>
</dbReference>
<dbReference type="Gene3D" id="3.30.40.10">
    <property type="entry name" value="Zinc/RING finger domain, C3HC4 (zinc finger)"/>
    <property type="match status" value="1"/>
</dbReference>
<dbReference type="SUPFAM" id="SSF57850">
    <property type="entry name" value="RING/U-box"/>
    <property type="match status" value="1"/>
</dbReference>
<reference evidence="11" key="1">
    <citation type="submission" date="2019-10" db="EMBL/GenBank/DDBJ databases">
        <authorList>
            <person name="Zhang R."/>
            <person name="Pan Y."/>
            <person name="Wang J."/>
            <person name="Ma R."/>
            <person name="Yu S."/>
        </authorList>
    </citation>
    <scope>NUCLEOTIDE SEQUENCE</scope>
    <source>
        <strain evidence="11">LA-IB0</strain>
        <tissue evidence="11">Leaf</tissue>
    </source>
</reference>
<feature type="domain" description="RING-Gid-type" evidence="10">
    <location>
        <begin position="328"/>
        <end position="372"/>
    </location>
</feature>
<dbReference type="Pfam" id="PF13445">
    <property type="entry name" value="zf-RING_UBOX"/>
    <property type="match status" value="1"/>
</dbReference>
<feature type="domain" description="RING-type" evidence="8">
    <location>
        <begin position="328"/>
        <end position="372"/>
    </location>
</feature>
<dbReference type="FunFam" id="3.30.40.10:FF:000143">
    <property type="entry name" value="Regulator of gluconeogenesis Rmd5"/>
    <property type="match status" value="1"/>
</dbReference>
<gene>
    <name evidence="11" type="ORF">BUALT_Bualt04G0093200</name>
</gene>
<evidence type="ECO:0000259" key="8">
    <source>
        <dbReference type="PROSITE" id="PS50089"/>
    </source>
</evidence>
<keyword evidence="2" id="KW-0963">Cytoplasm</keyword>
<dbReference type="InterPro" id="IPR045098">
    <property type="entry name" value="Fyv10_fam"/>
</dbReference>
<dbReference type="EMBL" id="WHWC01000004">
    <property type="protein sequence ID" value="KAG8384199.1"/>
    <property type="molecule type" value="Genomic_DNA"/>
</dbReference>
<evidence type="ECO:0000256" key="3">
    <source>
        <dbReference type="ARBA" id="ARBA00022723"/>
    </source>
</evidence>
<protein>
    <submittedName>
        <fullName evidence="11">Uncharacterized protein</fullName>
    </submittedName>
</protein>
<dbReference type="InterPro" id="IPR044063">
    <property type="entry name" value="ZF_RING_GID"/>
</dbReference>
<proteinExistence type="predicted"/>
<keyword evidence="3" id="KW-0479">Metal-binding</keyword>
<evidence type="ECO:0000256" key="4">
    <source>
        <dbReference type="ARBA" id="ARBA00022771"/>
    </source>
</evidence>
<evidence type="ECO:0000256" key="1">
    <source>
        <dbReference type="ARBA" id="ARBA00004496"/>
    </source>
</evidence>
<dbReference type="InterPro" id="IPR006595">
    <property type="entry name" value="CTLH_C"/>
</dbReference>
<dbReference type="Pfam" id="PF10607">
    <property type="entry name" value="CTLH"/>
    <property type="match status" value="1"/>
</dbReference>
<dbReference type="InterPro" id="IPR001841">
    <property type="entry name" value="Znf_RING"/>
</dbReference>
<dbReference type="SMART" id="SM00757">
    <property type="entry name" value="CRA"/>
    <property type="match status" value="1"/>
</dbReference>
<evidence type="ECO:0000256" key="7">
    <source>
        <dbReference type="PROSITE-ProRule" id="PRU01215"/>
    </source>
</evidence>
<keyword evidence="4 6" id="KW-0863">Zinc-finger</keyword>
<dbReference type="InterPro" id="IPR013083">
    <property type="entry name" value="Znf_RING/FYVE/PHD"/>
</dbReference>
<feature type="zinc finger region" description="RING-Gid-type" evidence="7">
    <location>
        <begin position="328"/>
        <end position="372"/>
    </location>
</feature>
<name>A0AAV6XV16_9LAMI</name>
<dbReference type="PROSITE" id="PS51867">
    <property type="entry name" value="ZF_RING_GID"/>
    <property type="match status" value="1"/>
</dbReference>
<evidence type="ECO:0000256" key="2">
    <source>
        <dbReference type="ARBA" id="ARBA00022490"/>
    </source>
</evidence>
<dbReference type="PANTHER" id="PTHR12170:SF3">
    <property type="entry name" value="GH10162P"/>
    <property type="match status" value="1"/>
</dbReference>
<dbReference type="SMART" id="SM00184">
    <property type="entry name" value="RING"/>
    <property type="match status" value="1"/>
</dbReference>
<dbReference type="AlphaFoldDB" id="A0AAV6XV16"/>
<organism evidence="11 12">
    <name type="scientific">Buddleja alternifolia</name>
    <dbReference type="NCBI Taxonomy" id="168488"/>
    <lineage>
        <taxon>Eukaryota</taxon>
        <taxon>Viridiplantae</taxon>
        <taxon>Streptophyta</taxon>
        <taxon>Embryophyta</taxon>
        <taxon>Tracheophyta</taxon>
        <taxon>Spermatophyta</taxon>
        <taxon>Magnoliopsida</taxon>
        <taxon>eudicotyledons</taxon>
        <taxon>Gunneridae</taxon>
        <taxon>Pentapetalae</taxon>
        <taxon>asterids</taxon>
        <taxon>lamiids</taxon>
        <taxon>Lamiales</taxon>
        <taxon>Scrophulariaceae</taxon>
        <taxon>Buddlejeae</taxon>
        <taxon>Buddleja</taxon>
    </lineage>
</organism>
<dbReference type="GO" id="GO:0005634">
    <property type="term" value="C:nucleus"/>
    <property type="evidence" value="ECO:0007669"/>
    <property type="project" value="TreeGrafter"/>
</dbReference>
<dbReference type="GO" id="GO:0008270">
    <property type="term" value="F:zinc ion binding"/>
    <property type="evidence" value="ECO:0007669"/>
    <property type="project" value="UniProtKB-KW"/>
</dbReference>
<evidence type="ECO:0000313" key="12">
    <source>
        <dbReference type="Proteomes" id="UP000826271"/>
    </source>
</evidence>
<keyword evidence="5" id="KW-0862">Zinc</keyword>
<evidence type="ECO:0000259" key="9">
    <source>
        <dbReference type="PROSITE" id="PS50897"/>
    </source>
</evidence>
<evidence type="ECO:0000256" key="5">
    <source>
        <dbReference type="ARBA" id="ARBA00022833"/>
    </source>
</evidence>